<evidence type="ECO:0000256" key="6">
    <source>
        <dbReference type="SAM" id="MobiDB-lite"/>
    </source>
</evidence>
<dbReference type="SUPFAM" id="SSF57850">
    <property type="entry name" value="RING/U-box"/>
    <property type="match status" value="1"/>
</dbReference>
<keyword evidence="2 4" id="KW-0863">Zinc-finger</keyword>
<evidence type="ECO:0000313" key="8">
    <source>
        <dbReference type="EMBL" id="ELK15113.1"/>
    </source>
</evidence>
<evidence type="ECO:0000256" key="1">
    <source>
        <dbReference type="ARBA" id="ARBA00022723"/>
    </source>
</evidence>
<dbReference type="GO" id="GO:0016567">
    <property type="term" value="P:protein ubiquitination"/>
    <property type="evidence" value="ECO:0007669"/>
    <property type="project" value="TreeGrafter"/>
</dbReference>
<gene>
    <name evidence="8" type="ORF">PAL_GLEAN10009202</name>
</gene>
<dbReference type="GO" id="GO:0090734">
    <property type="term" value="C:site of DNA damage"/>
    <property type="evidence" value="ECO:0007669"/>
    <property type="project" value="TreeGrafter"/>
</dbReference>
<dbReference type="Pfam" id="PF13639">
    <property type="entry name" value="zf-RING_2"/>
    <property type="match status" value="1"/>
</dbReference>
<dbReference type="EMBL" id="KB030552">
    <property type="protein sequence ID" value="ELK15113.1"/>
    <property type="molecule type" value="Genomic_DNA"/>
</dbReference>
<keyword evidence="3" id="KW-0862">Zinc</keyword>
<feature type="coiled-coil region" evidence="5">
    <location>
        <begin position="228"/>
        <end position="311"/>
    </location>
</feature>
<evidence type="ECO:0000256" key="2">
    <source>
        <dbReference type="ARBA" id="ARBA00022771"/>
    </source>
</evidence>
<dbReference type="GO" id="GO:0005634">
    <property type="term" value="C:nucleus"/>
    <property type="evidence" value="ECO:0007669"/>
    <property type="project" value="TreeGrafter"/>
</dbReference>
<reference evidence="9" key="1">
    <citation type="journal article" date="2013" name="Science">
        <title>Comparative analysis of bat genomes provides insight into the evolution of flight and immunity.</title>
        <authorList>
            <person name="Zhang G."/>
            <person name="Cowled C."/>
            <person name="Shi Z."/>
            <person name="Huang Z."/>
            <person name="Bishop-Lilly K.A."/>
            <person name="Fang X."/>
            <person name="Wynne J.W."/>
            <person name="Xiong Z."/>
            <person name="Baker M.L."/>
            <person name="Zhao W."/>
            <person name="Tachedjian M."/>
            <person name="Zhu Y."/>
            <person name="Zhou P."/>
            <person name="Jiang X."/>
            <person name="Ng J."/>
            <person name="Yang L."/>
            <person name="Wu L."/>
            <person name="Xiao J."/>
            <person name="Feng Y."/>
            <person name="Chen Y."/>
            <person name="Sun X."/>
            <person name="Zhang Y."/>
            <person name="Marsh G.A."/>
            <person name="Crameri G."/>
            <person name="Broder C.C."/>
            <person name="Frey K.G."/>
            <person name="Wang L.F."/>
            <person name="Wang J."/>
        </authorList>
    </citation>
    <scope>NUCLEOTIDE SEQUENCE [LARGE SCALE GENOMIC DNA]</scope>
</reference>
<dbReference type="PANTHER" id="PTHR46569">
    <property type="entry name" value="E3 UBIQUITIN-PROTEIN LIGASE TRAIP"/>
    <property type="match status" value="1"/>
</dbReference>
<proteinExistence type="predicted"/>
<dbReference type="FunCoup" id="L5KWD0">
    <property type="interactions" value="1257"/>
</dbReference>
<dbReference type="STRING" id="9402.L5KWD0"/>
<dbReference type="InParanoid" id="L5KWD0"/>
<evidence type="ECO:0000259" key="7">
    <source>
        <dbReference type="PROSITE" id="PS50089"/>
    </source>
</evidence>
<keyword evidence="9" id="KW-1185">Reference proteome</keyword>
<evidence type="ECO:0000256" key="5">
    <source>
        <dbReference type="SAM" id="Coils"/>
    </source>
</evidence>
<dbReference type="InterPro" id="IPR001841">
    <property type="entry name" value="Znf_RING"/>
</dbReference>
<dbReference type="eggNOG" id="KOG0827">
    <property type="taxonomic scope" value="Eukaryota"/>
</dbReference>
<name>L5KWD0_PTEAL</name>
<evidence type="ECO:0000256" key="4">
    <source>
        <dbReference type="PROSITE-ProRule" id="PRU00175"/>
    </source>
</evidence>
<accession>L5KWD0</accession>
<dbReference type="CDD" id="cd16480">
    <property type="entry name" value="RING-H2_TRAIP"/>
    <property type="match status" value="1"/>
</dbReference>
<dbReference type="GO" id="GO:0031297">
    <property type="term" value="P:replication fork processing"/>
    <property type="evidence" value="ECO:0007669"/>
    <property type="project" value="TreeGrafter"/>
</dbReference>
<dbReference type="PANTHER" id="PTHR46569:SF1">
    <property type="entry name" value="E3 UBIQUITIN-PROTEIN LIGASE RFWD3-RELATED"/>
    <property type="match status" value="1"/>
</dbReference>
<feature type="region of interest" description="Disordered" evidence="6">
    <location>
        <begin position="354"/>
        <end position="402"/>
    </location>
</feature>
<dbReference type="GO" id="GO:0008270">
    <property type="term" value="F:zinc ion binding"/>
    <property type="evidence" value="ECO:0007669"/>
    <property type="project" value="UniProtKB-KW"/>
</dbReference>
<evidence type="ECO:0000313" key="9">
    <source>
        <dbReference type="Proteomes" id="UP000010552"/>
    </source>
</evidence>
<organism evidence="8 9">
    <name type="scientific">Pteropus alecto</name>
    <name type="common">Black flying fox</name>
    <dbReference type="NCBI Taxonomy" id="9402"/>
    <lineage>
        <taxon>Eukaryota</taxon>
        <taxon>Metazoa</taxon>
        <taxon>Chordata</taxon>
        <taxon>Craniata</taxon>
        <taxon>Vertebrata</taxon>
        <taxon>Euteleostomi</taxon>
        <taxon>Mammalia</taxon>
        <taxon>Eutheria</taxon>
        <taxon>Laurasiatheria</taxon>
        <taxon>Chiroptera</taxon>
        <taxon>Yinpterochiroptera</taxon>
        <taxon>Pteropodoidea</taxon>
        <taxon>Pteropodidae</taxon>
        <taxon>Pteropodinae</taxon>
        <taxon>Pteropus</taxon>
    </lineage>
</organism>
<dbReference type="GO" id="GO:0061630">
    <property type="term" value="F:ubiquitin protein ligase activity"/>
    <property type="evidence" value="ECO:0007669"/>
    <property type="project" value="TreeGrafter"/>
</dbReference>
<dbReference type="Proteomes" id="UP000010552">
    <property type="component" value="Unassembled WGS sequence"/>
</dbReference>
<feature type="domain" description="RING-type" evidence="7">
    <location>
        <begin position="7"/>
        <end position="50"/>
    </location>
</feature>
<evidence type="ECO:0000256" key="3">
    <source>
        <dbReference type="ARBA" id="ARBA00022833"/>
    </source>
</evidence>
<dbReference type="AlphaFoldDB" id="L5KWD0"/>
<keyword evidence="5" id="KW-0175">Coiled coil</keyword>
<dbReference type="PROSITE" id="PS50089">
    <property type="entry name" value="ZF_RING_2"/>
    <property type="match status" value="1"/>
</dbReference>
<dbReference type="Gene3D" id="3.30.40.10">
    <property type="entry name" value="Zinc/RING finger domain, C3HC4 (zinc finger)"/>
    <property type="match status" value="1"/>
</dbReference>
<keyword evidence="1" id="KW-0479">Metal-binding</keyword>
<protein>
    <submittedName>
        <fullName evidence="8">TRAF-interacting protein</fullName>
    </submittedName>
</protein>
<dbReference type="SUPFAM" id="SSF46579">
    <property type="entry name" value="Prefoldin"/>
    <property type="match status" value="1"/>
</dbReference>
<sequence length="514" mass="57580">MPIRALCTICSDFFDHSRDVAAIHCGHTFHFQCLIQWFDTAPSRTCPQCRIQVGKRTIINKLFFDLAQEEEDVLDAEFLKASLSPLGAPLSLRGDQAEASRDAFLLLIVDIALQNELDNIRAQLSQKEREKRDSQVIIDSLRDTLEKRNATVESLQKALDKAEMLCSTLKKQMKFLEQQQDETKQAREEARRLRSKMHSMERIELLLQSQRPEVEEMIRDMGVGHSAVEQLAVYCVSLKKEYENLKEARKASGELADKLKKDLFSSRSKLQTVYSELDQTKLELKSAQKDLQSADKEIASLKKKLTMLQETLNLPPVASETVNRLVLESPAPVEMLKLRRPVFSDDIDLNATFDVDTPPARPSGIQHGQAKKLCTEKTHSSVQDIPKKVPKGPKQLMESGSGVSLQESQLLLGGQPCAGELDEELAGAFPVFIRNAVLGQKQLKKPRAEPCHSTDAVRTGFDGLGGRTKFIQPTDTTMIRPLPVKPKAKATQRAGAKKMLLPPSQAKLDTFLWS</sequence>
<dbReference type="InterPro" id="IPR052639">
    <property type="entry name" value="TRAIP_ubiq-protein_ligase"/>
</dbReference>
<dbReference type="InterPro" id="IPR013083">
    <property type="entry name" value="Znf_RING/FYVE/PHD"/>
</dbReference>
<dbReference type="SMART" id="SM00184">
    <property type="entry name" value="RING"/>
    <property type="match status" value="1"/>
</dbReference>
<feature type="coiled-coil region" evidence="5">
    <location>
        <begin position="110"/>
        <end position="203"/>
    </location>
</feature>